<dbReference type="EMBL" id="AFBI03000039">
    <property type="protein sequence ID" value="EJW03365.1"/>
    <property type="molecule type" value="Genomic_DNA"/>
</dbReference>
<name>J9DL93_EDHAE</name>
<keyword evidence="2" id="KW-1185">Reference proteome</keyword>
<reference evidence="2" key="2">
    <citation type="submission" date="2015-07" db="EMBL/GenBank/DDBJ databases">
        <title>Contrasting host-pathogen interactions and genome evolution in two generalist and specialist microsporidian pathogens of mosquitoes.</title>
        <authorList>
            <consortium name="The Broad Institute Genomics Platform"/>
            <consortium name="The Broad Institute Genome Sequencing Center for Infectious Disease"/>
            <person name="Cuomo C.A."/>
            <person name="Sanscrainte N.D."/>
            <person name="Goldberg J.M."/>
            <person name="Heiman D."/>
            <person name="Young S."/>
            <person name="Zeng Q."/>
            <person name="Becnel J.J."/>
            <person name="Birren B.W."/>
        </authorList>
    </citation>
    <scope>NUCLEOTIDE SEQUENCE [LARGE SCALE GENOMIC DNA]</scope>
    <source>
        <strain evidence="2">USNM 41457</strain>
    </source>
</reference>
<dbReference type="Proteomes" id="UP000003163">
    <property type="component" value="Unassembled WGS sequence"/>
</dbReference>
<sequence>MTKTSDKNMYDPIVVSELVASDILLRISAPETYKSFIINNNLEIPFDQNIYNELKEREVIHNLLRENKFKEAIEKLIEHPILKQYVKNGEMVGKNKYVEPLAGLVSSLQRFIFIDFVKNNEIDLAIKFVHSIEKIDDNFIESIESKDNGIKVDSMDVEVYSMLGFDNKDEIIQKILNKYPISKLHDDIDAIIYQCIKKSHKPLFDILISHNEAVKYFLKKNDEEAIKNKK</sequence>
<organism evidence="1 2">
    <name type="scientific">Edhazardia aedis (strain USNM 41457)</name>
    <name type="common">Microsporidian parasite</name>
    <dbReference type="NCBI Taxonomy" id="1003232"/>
    <lineage>
        <taxon>Eukaryota</taxon>
        <taxon>Fungi</taxon>
        <taxon>Fungi incertae sedis</taxon>
        <taxon>Microsporidia</taxon>
        <taxon>Edhazardia</taxon>
    </lineage>
</organism>
<dbReference type="AlphaFoldDB" id="J9DL93"/>
<accession>J9DL93</accession>
<evidence type="ECO:0000313" key="1">
    <source>
        <dbReference type="EMBL" id="EJW03365.1"/>
    </source>
</evidence>
<reference evidence="1 2" key="1">
    <citation type="submission" date="2011-08" db="EMBL/GenBank/DDBJ databases">
        <authorList>
            <person name="Liu Z.J."/>
            <person name="Shi F.L."/>
            <person name="Lu J.Q."/>
            <person name="Li M."/>
            <person name="Wang Z.L."/>
        </authorList>
    </citation>
    <scope>NUCLEOTIDE SEQUENCE [LARGE SCALE GENOMIC DNA]</scope>
    <source>
        <strain evidence="1 2">USNM 41457</strain>
    </source>
</reference>
<proteinExistence type="predicted"/>
<dbReference type="InParanoid" id="J9DL93"/>
<evidence type="ECO:0000313" key="2">
    <source>
        <dbReference type="Proteomes" id="UP000003163"/>
    </source>
</evidence>
<dbReference type="VEuPathDB" id="MicrosporidiaDB:EDEG_02297"/>
<comment type="caution">
    <text evidence="1">The sequence shown here is derived from an EMBL/GenBank/DDBJ whole genome shotgun (WGS) entry which is preliminary data.</text>
</comment>
<gene>
    <name evidence="1" type="ORF">EDEG_02297</name>
</gene>
<dbReference type="HOGENOM" id="CLU_1204744_0_0_1"/>
<protein>
    <submittedName>
        <fullName evidence="1">Uncharacterized protein</fullName>
    </submittedName>
</protein>